<evidence type="ECO:0000256" key="10">
    <source>
        <dbReference type="ARBA" id="ARBA00023237"/>
    </source>
</evidence>
<dbReference type="InterPro" id="IPR012910">
    <property type="entry name" value="Plug_dom"/>
</dbReference>
<sequence>MTELAAFIATETALATSGDLLPTSRPTSSIFDTQSVLDAPRSVTVLTPEMLKRFDIQDFDDLGKIGSGTQQTNYYGVPGSPILRGAIGGVYFDGLQRAYQRNEMPLSFGAFESLDVVKGPAPSHFGAGQAGGYTNLIPKTPYFDRRRTVLTTEIGTDDHYRAQIDTGAPFLLGDRPAAYRVSLTAQLGGTPYDRVNNDFVSLYGSIKVQLASDLTLFTGAEAFRFKSNENAGWNRPTQQLIDESRYVIGEPINIASSAWDGRANRDAIYTNTALVVPAAIVDAAAASDRMTPAQRDAMLNLSDPADRAIAYAGFSAADLATIDQTSSGYQYTPAYFAAGGTVFTTPISAGTVLASDEDFADADNLLYFAKLVQQRASGATLTGQFLLDYIHTNKISTYGYAVSTDQLVLEAKITHQQSLDWLDSKLTLGASARHTHATLLQDFFDEPFSRRDITRPAVSANSVIPVGSQTDPNGVNFWSPTSQGGANAESRLWQTSLFGYLESHPTDTLTTYLSVLATHAPYRTTYPDGVDRIAADDPARDPVSDEKNYTSFSFSPVWAVTPQTRLYATFQYGTSLDPIDGGAIVGKGNFAENQLEEIGVKMSLTEDTLFASLSAYQWEQTAFSVRDNAAQELEGRGVEFELTYAPSDTFALIASVGHQRINRLTPLGFRSIPLTEEQWALYGGQLTNNFSGVSAAPGYGPYSRPDSNPNLEYPGAPQNQAKLHAQFALPAGFDLGVFLIWSDAYWHNFDRTMRLPATTAIDARLSYTTDHWDIALHGTNLTDADVFYGAEPVFSANTLLTKAPGPGAKLVFTRRF</sequence>
<evidence type="ECO:0000313" key="12">
    <source>
        <dbReference type="EMBL" id="WED66605.1"/>
    </source>
</evidence>
<dbReference type="Pfam" id="PF07715">
    <property type="entry name" value="Plug"/>
    <property type="match status" value="1"/>
</dbReference>
<keyword evidence="3" id="KW-1134">Transmembrane beta strand</keyword>
<evidence type="ECO:0000256" key="4">
    <source>
        <dbReference type="ARBA" id="ARBA00022496"/>
    </source>
</evidence>
<evidence type="ECO:0000256" key="5">
    <source>
        <dbReference type="ARBA" id="ARBA00022692"/>
    </source>
</evidence>
<evidence type="ECO:0000256" key="9">
    <source>
        <dbReference type="ARBA" id="ARBA00023136"/>
    </source>
</evidence>
<dbReference type="SUPFAM" id="SSF56935">
    <property type="entry name" value="Porins"/>
    <property type="match status" value="1"/>
</dbReference>
<dbReference type="InterPro" id="IPR036942">
    <property type="entry name" value="Beta-barrel_TonB_sf"/>
</dbReference>
<name>A0AAF0CR92_9BACT</name>
<evidence type="ECO:0000256" key="8">
    <source>
        <dbReference type="ARBA" id="ARBA00023065"/>
    </source>
</evidence>
<evidence type="ECO:0000313" key="13">
    <source>
        <dbReference type="Proteomes" id="UP001218638"/>
    </source>
</evidence>
<dbReference type="AlphaFoldDB" id="A0AAF0CR92"/>
<evidence type="ECO:0000259" key="11">
    <source>
        <dbReference type="Pfam" id="PF07715"/>
    </source>
</evidence>
<proteinExistence type="predicted"/>
<keyword evidence="9" id="KW-0472">Membrane</keyword>
<keyword evidence="10" id="KW-0998">Cell outer membrane</keyword>
<reference evidence="12" key="1">
    <citation type="submission" date="2023-03" db="EMBL/GenBank/DDBJ databases">
        <title>Lomoglobus Profundus gen. nov., sp. nov., a novel member of the phylum Verrucomicrobia, isolated from deep-marine sediment of South China Sea.</title>
        <authorList>
            <person name="Ahmad T."/>
            <person name="Ishaq S.E."/>
            <person name="Wang F."/>
        </authorList>
    </citation>
    <scope>NUCLEOTIDE SEQUENCE</scope>
    <source>
        <strain evidence="12">LMO-M01</strain>
    </source>
</reference>
<dbReference type="PANTHER" id="PTHR32552">
    <property type="entry name" value="FERRICHROME IRON RECEPTOR-RELATED"/>
    <property type="match status" value="1"/>
</dbReference>
<dbReference type="GO" id="GO:0006826">
    <property type="term" value="P:iron ion transport"/>
    <property type="evidence" value="ECO:0007669"/>
    <property type="project" value="UniProtKB-KW"/>
</dbReference>
<dbReference type="Proteomes" id="UP001218638">
    <property type="component" value="Chromosome"/>
</dbReference>
<keyword evidence="5" id="KW-0812">Transmembrane</keyword>
<dbReference type="KEGG" id="slom:PXH66_07050"/>
<evidence type="ECO:0000256" key="1">
    <source>
        <dbReference type="ARBA" id="ARBA00004571"/>
    </source>
</evidence>
<dbReference type="EMBL" id="CP119075">
    <property type="protein sequence ID" value="WED66605.1"/>
    <property type="molecule type" value="Genomic_DNA"/>
</dbReference>
<keyword evidence="13" id="KW-1185">Reference proteome</keyword>
<organism evidence="12 13">
    <name type="scientific">Synoicihabitans lomoniglobus</name>
    <dbReference type="NCBI Taxonomy" id="2909285"/>
    <lineage>
        <taxon>Bacteria</taxon>
        <taxon>Pseudomonadati</taxon>
        <taxon>Verrucomicrobiota</taxon>
        <taxon>Opitutia</taxon>
        <taxon>Opitutales</taxon>
        <taxon>Opitutaceae</taxon>
        <taxon>Synoicihabitans</taxon>
    </lineage>
</organism>
<protein>
    <submittedName>
        <fullName evidence="12">TonB-dependent receptor plug domain-containing protein</fullName>
    </submittedName>
</protein>
<dbReference type="RefSeq" id="WP_330927954.1">
    <property type="nucleotide sequence ID" value="NZ_CP119075.1"/>
</dbReference>
<comment type="subcellular location">
    <subcellularLocation>
        <location evidence="1">Cell outer membrane</location>
        <topology evidence="1">Multi-pass membrane protein</topology>
    </subcellularLocation>
</comment>
<keyword evidence="4" id="KW-0410">Iron transport</keyword>
<dbReference type="Gene3D" id="2.40.170.20">
    <property type="entry name" value="TonB-dependent receptor, beta-barrel domain"/>
    <property type="match status" value="2"/>
</dbReference>
<keyword evidence="2" id="KW-0813">Transport</keyword>
<dbReference type="GO" id="GO:0009279">
    <property type="term" value="C:cell outer membrane"/>
    <property type="evidence" value="ECO:0007669"/>
    <property type="project" value="UniProtKB-SubCell"/>
</dbReference>
<keyword evidence="12" id="KW-0675">Receptor</keyword>
<feature type="domain" description="TonB-dependent receptor plug" evidence="11">
    <location>
        <begin position="36"/>
        <end position="132"/>
    </location>
</feature>
<evidence type="ECO:0000256" key="7">
    <source>
        <dbReference type="ARBA" id="ARBA00023004"/>
    </source>
</evidence>
<accession>A0AAF0CR92</accession>
<keyword evidence="8" id="KW-0406">Ion transport</keyword>
<dbReference type="InterPro" id="IPR039426">
    <property type="entry name" value="TonB-dep_rcpt-like"/>
</dbReference>
<dbReference type="InterPro" id="IPR037066">
    <property type="entry name" value="Plug_dom_sf"/>
</dbReference>
<keyword evidence="6" id="KW-0732">Signal</keyword>
<keyword evidence="7" id="KW-0408">Iron</keyword>
<dbReference type="PANTHER" id="PTHR32552:SF68">
    <property type="entry name" value="FERRICHROME OUTER MEMBRANE TRANSPORTER_PHAGE RECEPTOR"/>
    <property type="match status" value="1"/>
</dbReference>
<gene>
    <name evidence="12" type="ORF">PXH66_07050</name>
</gene>
<evidence type="ECO:0000256" key="2">
    <source>
        <dbReference type="ARBA" id="ARBA00022448"/>
    </source>
</evidence>
<evidence type="ECO:0000256" key="3">
    <source>
        <dbReference type="ARBA" id="ARBA00022452"/>
    </source>
</evidence>
<evidence type="ECO:0000256" key="6">
    <source>
        <dbReference type="ARBA" id="ARBA00022729"/>
    </source>
</evidence>
<dbReference type="Gene3D" id="2.170.130.10">
    <property type="entry name" value="TonB-dependent receptor, plug domain"/>
    <property type="match status" value="1"/>
</dbReference>